<feature type="domain" description="Carbohydrate kinase PfkB" evidence="7">
    <location>
        <begin position="11"/>
        <end position="289"/>
    </location>
</feature>
<dbReference type="SUPFAM" id="SSF53613">
    <property type="entry name" value="Ribokinase-like"/>
    <property type="match status" value="1"/>
</dbReference>
<dbReference type="PANTHER" id="PTHR46566">
    <property type="entry name" value="1-PHOSPHOFRUCTOKINASE-RELATED"/>
    <property type="match status" value="1"/>
</dbReference>
<dbReference type="CDD" id="cd01164">
    <property type="entry name" value="FruK_PfkB_like"/>
    <property type="match status" value="1"/>
</dbReference>
<dbReference type="PROSITE" id="PS00584">
    <property type="entry name" value="PFKB_KINASES_2"/>
    <property type="match status" value="1"/>
</dbReference>
<dbReference type="Proteomes" id="UP000291269">
    <property type="component" value="Unassembled WGS sequence"/>
</dbReference>
<dbReference type="GO" id="GO:0005988">
    <property type="term" value="P:lactose metabolic process"/>
    <property type="evidence" value="ECO:0007669"/>
    <property type="project" value="UniProtKB-KW"/>
</dbReference>
<evidence type="ECO:0000313" key="9">
    <source>
        <dbReference type="Proteomes" id="UP000291269"/>
    </source>
</evidence>
<comment type="pathway">
    <text evidence="6">Carbohydrate metabolism; D-tagatose 6-phosphate degradation; D-glyceraldehyde 3-phosphate and glycerone phosphate from D-tagatose 6-phosphate: step 1/2.</text>
</comment>
<dbReference type="EMBL" id="SDOZ01000002">
    <property type="protein sequence ID" value="RXZ60859.1"/>
    <property type="molecule type" value="Genomic_DNA"/>
</dbReference>
<reference evidence="8 9" key="1">
    <citation type="journal article" date="2019" name="Gut">
        <title>Antibiotics-induced monodominance of a novel gut bacterial order.</title>
        <authorList>
            <person name="Hildebrand F."/>
            <person name="Moitinho-Silva L."/>
            <person name="Blasche S."/>
            <person name="Jahn M.T."/>
            <person name="Gossmann T.I."/>
            <person name="Heuerta-Cepas J."/>
            <person name="Hercog R."/>
            <person name="Luetge M."/>
            <person name="Bahram M."/>
            <person name="Pryszlak A."/>
            <person name="Alves R.J."/>
            <person name="Waszak S.M."/>
            <person name="Zhu A."/>
            <person name="Ye L."/>
            <person name="Costea P.I."/>
            <person name="Aalvink S."/>
            <person name="Belzer C."/>
            <person name="Forslund S.K."/>
            <person name="Sunagawa S."/>
            <person name="Hentschel U."/>
            <person name="Merten C."/>
            <person name="Patil K.R."/>
            <person name="Benes V."/>
            <person name="Bork P."/>
        </authorList>
    </citation>
    <scope>NUCLEOTIDE SEQUENCE [LARGE SCALE GENOMIC DNA]</scope>
    <source>
        <strain evidence="8 9">HDS1380</strain>
    </source>
</reference>
<dbReference type="OrthoDB" id="9801219at2"/>
<evidence type="ECO:0000256" key="4">
    <source>
        <dbReference type="ARBA" id="ARBA00022777"/>
    </source>
</evidence>
<dbReference type="RefSeq" id="WP_129222955.1">
    <property type="nucleotide sequence ID" value="NZ_SDOZ01000002.1"/>
</dbReference>
<keyword evidence="4" id="KW-0418">Kinase</keyword>
<evidence type="ECO:0000256" key="2">
    <source>
        <dbReference type="ARBA" id="ARBA00022679"/>
    </source>
</evidence>
<protein>
    <recommendedName>
        <fullName evidence="6">Tagatose-6-phosphate kinase</fullName>
        <ecNumber evidence="6">2.7.1.144</ecNumber>
    </recommendedName>
</protein>
<keyword evidence="9" id="KW-1185">Reference proteome</keyword>
<proteinExistence type="inferred from homology"/>
<evidence type="ECO:0000259" key="7">
    <source>
        <dbReference type="Pfam" id="PF00294"/>
    </source>
</evidence>
<comment type="catalytic activity">
    <reaction evidence="6">
        <text>D-tagatofuranose 6-phosphate + ATP = D-tagatofuranose 1,6-bisphosphate + ADP + H(+)</text>
        <dbReference type="Rhea" id="RHEA:12420"/>
        <dbReference type="ChEBI" id="CHEBI:15378"/>
        <dbReference type="ChEBI" id="CHEBI:30616"/>
        <dbReference type="ChEBI" id="CHEBI:58694"/>
        <dbReference type="ChEBI" id="CHEBI:58695"/>
        <dbReference type="ChEBI" id="CHEBI:456216"/>
        <dbReference type="EC" id="2.7.1.144"/>
    </reaction>
</comment>
<dbReference type="InterPro" id="IPR017583">
    <property type="entry name" value="Tagatose/fructose_Pkinase"/>
</dbReference>
<comment type="similarity">
    <text evidence="6">Belongs to the carbohydrate kinase PfkB family. LacC subfamily.</text>
</comment>
<organism evidence="8 9">
    <name type="scientific">Candidatus Borkfalkia ceftriaxoniphila</name>
    <dbReference type="NCBI Taxonomy" id="2508949"/>
    <lineage>
        <taxon>Bacteria</taxon>
        <taxon>Bacillati</taxon>
        <taxon>Bacillota</taxon>
        <taxon>Clostridia</taxon>
        <taxon>Christensenellales</taxon>
        <taxon>Christensenellaceae</taxon>
        <taxon>Candidatus Borkfalkia</taxon>
    </lineage>
</organism>
<keyword evidence="2 6" id="KW-0808">Transferase</keyword>
<dbReference type="AlphaFoldDB" id="A0A4Q2KA38"/>
<comment type="similarity">
    <text evidence="1">Belongs to the carbohydrate kinase pfkB family.</text>
</comment>
<evidence type="ECO:0000313" key="8">
    <source>
        <dbReference type="EMBL" id="RXZ60859.1"/>
    </source>
</evidence>
<gene>
    <name evidence="8" type="ORF">ESZ91_00275</name>
</gene>
<sequence>MILTVCLNPCTDVTIEVDSLNIGKLNHVKNKTLSFTGKALNVAIGVARLKGDSYATGFMYNENGSLFEQALDREGVPSAFVWNRGRVRENYKFIDNKSMLTEVNDIGEPISANKQEELLALVASLSKKSDVMVVSGSLPQGVDSGYYTKLFNVAAPGSLKIADAEGPRLLSALQAGLDLVKPNKDELQNTLQKELKTREDLLKGCYTLLDKGAKRVLLSLGKRGAIITDGTKNFFCKSINVAINSTVGAGDGMLAAATMRLTEGAPLDEILRAGVAAGTATVTTFGQISFTKNKFDEIYANLTVEEIVN</sequence>
<keyword evidence="3 6" id="KW-0547">Nucleotide-binding</keyword>
<evidence type="ECO:0000256" key="3">
    <source>
        <dbReference type="ARBA" id="ARBA00022741"/>
    </source>
</evidence>
<evidence type="ECO:0000256" key="1">
    <source>
        <dbReference type="ARBA" id="ARBA00005380"/>
    </source>
</evidence>
<dbReference type="Gene3D" id="3.40.1190.20">
    <property type="match status" value="1"/>
</dbReference>
<dbReference type="InterPro" id="IPR029056">
    <property type="entry name" value="Ribokinase-like"/>
</dbReference>
<dbReference type="UniPathway" id="UPA00704">
    <property type="reaction ID" value="UER00715"/>
</dbReference>
<dbReference type="NCBIfam" id="TIGR03168">
    <property type="entry name" value="1-PFK"/>
    <property type="match status" value="1"/>
</dbReference>
<dbReference type="GO" id="GO:0008443">
    <property type="term" value="F:phosphofructokinase activity"/>
    <property type="evidence" value="ECO:0007669"/>
    <property type="project" value="TreeGrafter"/>
</dbReference>
<keyword evidence="5 6" id="KW-0067">ATP-binding</keyword>
<evidence type="ECO:0000256" key="5">
    <source>
        <dbReference type="ARBA" id="ARBA00022840"/>
    </source>
</evidence>
<dbReference type="InterPro" id="IPR002173">
    <property type="entry name" value="Carboh/pur_kinase_PfkB_CS"/>
</dbReference>
<accession>A0A4Q2KA38</accession>
<dbReference type="GO" id="GO:0009024">
    <property type="term" value="F:tagatose-6-phosphate kinase activity"/>
    <property type="evidence" value="ECO:0007669"/>
    <property type="project" value="UniProtKB-EC"/>
</dbReference>
<dbReference type="Pfam" id="PF00294">
    <property type="entry name" value="PfkB"/>
    <property type="match status" value="1"/>
</dbReference>
<dbReference type="EC" id="2.7.1.144" evidence="6"/>
<dbReference type="PANTHER" id="PTHR46566:SF2">
    <property type="entry name" value="ATP-DEPENDENT 6-PHOSPHOFRUCTOKINASE ISOZYME 2"/>
    <property type="match status" value="1"/>
</dbReference>
<keyword evidence="6" id="KW-0423">Lactose metabolism</keyword>
<dbReference type="GO" id="GO:0005829">
    <property type="term" value="C:cytosol"/>
    <property type="evidence" value="ECO:0007669"/>
    <property type="project" value="TreeGrafter"/>
</dbReference>
<evidence type="ECO:0000256" key="6">
    <source>
        <dbReference type="PIRNR" id="PIRNR000535"/>
    </source>
</evidence>
<name>A0A4Q2KA38_9FIRM</name>
<comment type="caution">
    <text evidence="8">The sequence shown here is derived from an EMBL/GenBank/DDBJ whole genome shotgun (WGS) entry which is preliminary data.</text>
</comment>
<dbReference type="InterPro" id="IPR011611">
    <property type="entry name" value="PfkB_dom"/>
</dbReference>
<dbReference type="GO" id="GO:2001059">
    <property type="term" value="P:D-tagatose 6-phosphate catabolic process"/>
    <property type="evidence" value="ECO:0007669"/>
    <property type="project" value="UniProtKB-UniPathway"/>
</dbReference>
<dbReference type="GO" id="GO:0005524">
    <property type="term" value="F:ATP binding"/>
    <property type="evidence" value="ECO:0007669"/>
    <property type="project" value="UniProtKB-KW"/>
</dbReference>
<dbReference type="PIRSF" id="PIRSF000535">
    <property type="entry name" value="1PFK/6PFK/LacC"/>
    <property type="match status" value="1"/>
</dbReference>